<protein>
    <submittedName>
        <fullName evidence="5">Amino acid adenylation domain-containing protein</fullName>
    </submittedName>
</protein>
<dbReference type="SMART" id="SM00823">
    <property type="entry name" value="PKS_PP"/>
    <property type="match status" value="1"/>
</dbReference>
<evidence type="ECO:0000313" key="5">
    <source>
        <dbReference type="EMBL" id="MCH5597897.1"/>
    </source>
</evidence>
<keyword evidence="3" id="KW-0597">Phosphoprotein</keyword>
<reference evidence="5 6" key="1">
    <citation type="submission" date="2022-02" db="EMBL/GenBank/DDBJ databases">
        <authorList>
            <person name="Min J."/>
        </authorList>
    </citation>
    <scope>NUCLEOTIDE SEQUENCE [LARGE SCALE GENOMIC DNA]</scope>
    <source>
        <strain evidence="5 6">GR10-1</strain>
    </source>
</reference>
<evidence type="ECO:0000256" key="2">
    <source>
        <dbReference type="ARBA" id="ARBA00022450"/>
    </source>
</evidence>
<dbReference type="InterPro" id="IPR025110">
    <property type="entry name" value="AMP-bd_C"/>
</dbReference>
<keyword evidence="2" id="KW-0596">Phosphopantetheine</keyword>
<dbReference type="PROSITE" id="PS00455">
    <property type="entry name" value="AMP_BINDING"/>
    <property type="match status" value="1"/>
</dbReference>
<dbReference type="Gene3D" id="3.30.559.10">
    <property type="entry name" value="Chloramphenicol acetyltransferase-like domain"/>
    <property type="match status" value="2"/>
</dbReference>
<dbReference type="CDD" id="cd19531">
    <property type="entry name" value="LCL_NRPS-like"/>
    <property type="match status" value="1"/>
</dbReference>
<evidence type="ECO:0000259" key="4">
    <source>
        <dbReference type="PROSITE" id="PS50075"/>
    </source>
</evidence>
<dbReference type="InterPro" id="IPR020845">
    <property type="entry name" value="AMP-binding_CS"/>
</dbReference>
<dbReference type="InterPro" id="IPR020806">
    <property type="entry name" value="PKS_PP-bd"/>
</dbReference>
<comment type="caution">
    <text evidence="5">The sequence shown here is derived from an EMBL/GenBank/DDBJ whole genome shotgun (WGS) entry which is preliminary data.</text>
</comment>
<dbReference type="Proteomes" id="UP001202248">
    <property type="component" value="Unassembled WGS sequence"/>
</dbReference>
<dbReference type="Gene3D" id="1.10.1200.10">
    <property type="entry name" value="ACP-like"/>
    <property type="match status" value="1"/>
</dbReference>
<dbReference type="Pfam" id="PF00501">
    <property type="entry name" value="AMP-binding"/>
    <property type="match status" value="1"/>
</dbReference>
<dbReference type="SUPFAM" id="SSF56801">
    <property type="entry name" value="Acetyl-CoA synthetase-like"/>
    <property type="match status" value="1"/>
</dbReference>
<dbReference type="InterPro" id="IPR045851">
    <property type="entry name" value="AMP-bd_C_sf"/>
</dbReference>
<dbReference type="Gene3D" id="2.30.38.10">
    <property type="entry name" value="Luciferase, Domain 3"/>
    <property type="match status" value="1"/>
</dbReference>
<dbReference type="PANTHER" id="PTHR45527:SF1">
    <property type="entry name" value="FATTY ACID SYNTHASE"/>
    <property type="match status" value="1"/>
</dbReference>
<dbReference type="EMBL" id="JAKWBL010000001">
    <property type="protein sequence ID" value="MCH5597897.1"/>
    <property type="molecule type" value="Genomic_DNA"/>
</dbReference>
<dbReference type="Pfam" id="PF13193">
    <property type="entry name" value="AMP-binding_C"/>
    <property type="match status" value="1"/>
</dbReference>
<proteinExistence type="predicted"/>
<dbReference type="SUPFAM" id="SSF52777">
    <property type="entry name" value="CoA-dependent acyltransferases"/>
    <property type="match status" value="3"/>
</dbReference>
<dbReference type="Gene3D" id="3.40.50.980">
    <property type="match status" value="2"/>
</dbReference>
<dbReference type="NCBIfam" id="TIGR01733">
    <property type="entry name" value="AA-adenyl-dom"/>
    <property type="match status" value="1"/>
</dbReference>
<dbReference type="InterPro" id="IPR001242">
    <property type="entry name" value="Condensation_dom"/>
</dbReference>
<dbReference type="InterPro" id="IPR009081">
    <property type="entry name" value="PP-bd_ACP"/>
</dbReference>
<dbReference type="InterPro" id="IPR006162">
    <property type="entry name" value="Ppantetheine_attach_site"/>
</dbReference>
<feature type="domain" description="Carrier" evidence="4">
    <location>
        <begin position="990"/>
        <end position="1065"/>
    </location>
</feature>
<dbReference type="PROSITE" id="PS50075">
    <property type="entry name" value="CARRIER"/>
    <property type="match status" value="1"/>
</dbReference>
<evidence type="ECO:0000256" key="1">
    <source>
        <dbReference type="ARBA" id="ARBA00001957"/>
    </source>
</evidence>
<name>A0ABS9SHQ8_9BACT</name>
<evidence type="ECO:0000313" key="6">
    <source>
        <dbReference type="Proteomes" id="UP001202248"/>
    </source>
</evidence>
<dbReference type="SUPFAM" id="SSF47336">
    <property type="entry name" value="ACP-like"/>
    <property type="match status" value="1"/>
</dbReference>
<dbReference type="InterPro" id="IPR023213">
    <property type="entry name" value="CAT-like_dom_sf"/>
</dbReference>
<keyword evidence="6" id="KW-1185">Reference proteome</keyword>
<comment type="cofactor">
    <cofactor evidence="1">
        <name>pantetheine 4'-phosphate</name>
        <dbReference type="ChEBI" id="CHEBI:47942"/>
    </cofactor>
</comment>
<evidence type="ECO:0000256" key="3">
    <source>
        <dbReference type="ARBA" id="ARBA00022553"/>
    </source>
</evidence>
<dbReference type="PROSITE" id="PS00012">
    <property type="entry name" value="PHOSPHOPANTETHEINE"/>
    <property type="match status" value="1"/>
</dbReference>
<accession>A0ABS9SHQ8</accession>
<dbReference type="InterPro" id="IPR000873">
    <property type="entry name" value="AMP-dep_synth/lig_dom"/>
</dbReference>
<dbReference type="PANTHER" id="PTHR45527">
    <property type="entry name" value="NONRIBOSOMAL PEPTIDE SYNTHETASE"/>
    <property type="match status" value="1"/>
</dbReference>
<dbReference type="Gene3D" id="3.30.300.30">
    <property type="match status" value="1"/>
</dbReference>
<organism evidence="5 6">
    <name type="scientific">Niabella ginsengisoli</name>
    <dbReference type="NCBI Taxonomy" id="522298"/>
    <lineage>
        <taxon>Bacteria</taxon>
        <taxon>Pseudomonadati</taxon>
        <taxon>Bacteroidota</taxon>
        <taxon>Chitinophagia</taxon>
        <taxon>Chitinophagales</taxon>
        <taxon>Chitinophagaceae</taxon>
        <taxon>Niabella</taxon>
    </lineage>
</organism>
<dbReference type="Pfam" id="PF00550">
    <property type="entry name" value="PP-binding"/>
    <property type="match status" value="1"/>
</dbReference>
<dbReference type="InterPro" id="IPR036736">
    <property type="entry name" value="ACP-like_sf"/>
</dbReference>
<dbReference type="RefSeq" id="WP_240827252.1">
    <property type="nucleotide sequence ID" value="NZ_JAKWBL010000001.1"/>
</dbReference>
<dbReference type="Pfam" id="PF00668">
    <property type="entry name" value="Condensation"/>
    <property type="match status" value="1"/>
</dbReference>
<dbReference type="InterPro" id="IPR010071">
    <property type="entry name" value="AA_adenyl_dom"/>
</dbReference>
<gene>
    <name evidence="5" type="ORF">MKP09_08260</name>
</gene>
<dbReference type="Gene3D" id="3.30.559.30">
    <property type="entry name" value="Nonribosomal peptide synthetase, condensation domain"/>
    <property type="match status" value="1"/>
</dbReference>
<sequence>MIKSEMNTKCSVDFNPFEGDVIQKVVPSTESQKEIFASCLLGEKDANLAYNLSMSLHFTGDLNIDIIKDCVEDLILRHESLRASFSNDGSKMIIYENQPVRFVYTDLAALEASKQEDAVSAYLWRDAETEFDIIHGPLIRFALFRLANDKYIFTVTVHHLICDGWSLGILLEDLSKFYNAKIFGTALPPKASAFSEHAVKSILFEDTDEYKKIVAYWKKEYAGTIPVFEIPPDFPRPPVRTYKGRRDDYILPSSIAETVKKTGIKYGSSFVNILMTAFEVLLYKYTGHEDIVIGLPTSGQAATEAYDLVGNCVNLLPLRSNPDPNISFSDYLRLRKSKTLRDYENQQFTFGTFLKELKMQRDLSRMPLAPVSLNIDMGIDLQVDFKGLDYKLVHNKRVAETYELFVNVADSDHGYEFQWSYNTQLYKASTMRGLMEKYTYLLTQIVGNPEQKIADIKLQDEKSLIEYWNNWNDRDNVKYDAKTLLEQINKSCLDNADKTALYFKGSFHTYREVYEQSNRMAHYLMERGVKNGTVVGVAMERSVSLVIAILGVIKAGGVFVPLDPQYAQERIEYMLENSGAEILLTSISFKGRFTTAAREILMEDVVNDLTNYSTDLPKVTITPESLVYILYTSGSTGKPKGVMIANKSLVNYISWAVDYYLKGKPGVFPLYTSISFDLTITSIFSPLVSGSLLRIYEEEEPVAMLEKIFTDDEINVIKLTPSHLKLVKDSDVIKQKLPGQFLTLIVGGEELETVVAKEVYNLCKGNVVICNEYGPTEATVGCMIYDYTLEDELSAVPIGVPIANANIYLLDSALNPVPKGIAGEIYIGGDCVAEGYYNKPELTNERFLPDPFVAGGRMYKTGDNAIMLDNDVVLFKGRIDDQVKLRGFRIELGEIDYHLSNLQNVKNNITVVKEDGSGNGYLVSYVVLQEAQQESEQLKSDWREALRHKVPDYMVPGAFVIIDELPLTTNGKVDKKRLPAPEIQSRGYVAPETSEELILTDIWQEAFGKPQIGVYDNFFELGGHSLLAVRVIRTLENRTGVNMPMTSIFRYPVLREFAAEFIKTKSENNHESSDREWYVTDDDDLPVESFDTTEPQVEIWQKCIIGGDDANISYNVTHAEYLNGDLNLEALEKAFQHLMDRHELLHGTFSSDGTKMHLHPKATLPFLLKISRIWVMKTNNYL</sequence>